<evidence type="ECO:0000313" key="1">
    <source>
        <dbReference type="EMBL" id="MEQ2577895.1"/>
    </source>
</evidence>
<protein>
    <submittedName>
        <fullName evidence="1">Uncharacterized protein</fullName>
    </submittedName>
</protein>
<accession>A0ABV1HZA4</accession>
<evidence type="ECO:0000313" key="2">
    <source>
        <dbReference type="Proteomes" id="UP001470288"/>
    </source>
</evidence>
<organism evidence="1 2">
    <name type="scientific">Hominiventricola aquisgranensis</name>
    <dbReference type="NCBI Taxonomy" id="3133164"/>
    <lineage>
        <taxon>Bacteria</taxon>
        <taxon>Bacillati</taxon>
        <taxon>Bacillota</taxon>
        <taxon>Clostridia</taxon>
        <taxon>Lachnospirales</taxon>
        <taxon>Lachnospiraceae</taxon>
        <taxon>Hominiventricola</taxon>
    </lineage>
</organism>
<name>A0ABV1HZA4_9FIRM</name>
<sequence>MKKLLSLVIVILTVLMSIELIAIADNAIGFLPEGTRTVTFLTYISREEYAYCVERYYKNEALGVEPDEEMLECYGVARYYEAALQRQVSLRKGDREQAKVAEEQMEQAYGQMGELAPVRDRIDEVIER</sequence>
<keyword evidence="2" id="KW-1185">Reference proteome</keyword>
<reference evidence="1 2" key="1">
    <citation type="submission" date="2024-03" db="EMBL/GenBank/DDBJ databases">
        <title>Human intestinal bacterial collection.</title>
        <authorList>
            <person name="Pauvert C."/>
            <person name="Hitch T.C.A."/>
            <person name="Clavel T."/>
        </authorList>
    </citation>
    <scope>NUCLEOTIDE SEQUENCE [LARGE SCALE GENOMIC DNA]</scope>
    <source>
        <strain evidence="1 2">CLA-AA-H78B</strain>
    </source>
</reference>
<gene>
    <name evidence="1" type="ORF">WMO62_03435</name>
</gene>
<dbReference type="Proteomes" id="UP001470288">
    <property type="component" value="Unassembled WGS sequence"/>
</dbReference>
<comment type="caution">
    <text evidence="1">The sequence shown here is derived from an EMBL/GenBank/DDBJ whole genome shotgun (WGS) entry which is preliminary data.</text>
</comment>
<dbReference type="EMBL" id="JBBMFC010000004">
    <property type="protein sequence ID" value="MEQ2577895.1"/>
    <property type="molecule type" value="Genomic_DNA"/>
</dbReference>
<dbReference type="RefSeq" id="WP_349143809.1">
    <property type="nucleotide sequence ID" value="NZ_JBBMFC010000004.1"/>
</dbReference>
<proteinExistence type="predicted"/>